<sequence>MGAILYKALIFKEIFYGLLIKGAAGLIVFIETNHVPGSWVYLALAIVASFPVGTYILKEVRKHWFNSTGFIYVGISFLKMLLIPLLIILFFEKDHQHIEAFVIPLIVAYLILLAMDTKWKIKWLFSRK</sequence>
<comment type="caution">
    <text evidence="2">The sequence shown here is derived from an EMBL/GenBank/DDBJ whole genome shotgun (WGS) entry which is preliminary data.</text>
</comment>
<keyword evidence="3" id="KW-1185">Reference proteome</keyword>
<evidence type="ECO:0000256" key="1">
    <source>
        <dbReference type="SAM" id="Phobius"/>
    </source>
</evidence>
<reference evidence="2 3" key="1">
    <citation type="submission" date="2018-07" db="EMBL/GenBank/DDBJ databases">
        <title>Freshwater and sediment microbial communities from various areas in North America, analyzing microbe dynamics in response to fracking.</title>
        <authorList>
            <person name="Lamendella R."/>
        </authorList>
    </citation>
    <scope>NUCLEOTIDE SEQUENCE [LARGE SCALE GENOMIC DNA]</scope>
    <source>
        <strain evidence="2 3">160A</strain>
    </source>
</reference>
<feature type="transmembrane region" description="Helical" evidence="1">
    <location>
        <begin position="69"/>
        <end position="91"/>
    </location>
</feature>
<feature type="transmembrane region" description="Helical" evidence="1">
    <location>
        <begin position="38"/>
        <end position="57"/>
    </location>
</feature>
<evidence type="ECO:0000313" key="2">
    <source>
        <dbReference type="EMBL" id="RCW31980.1"/>
    </source>
</evidence>
<keyword evidence="1" id="KW-0472">Membrane</keyword>
<dbReference type="AlphaFoldDB" id="A0A2T0XRA4"/>
<proteinExistence type="predicted"/>
<protein>
    <recommendedName>
        <fullName evidence="4">ATP synthase I subunit</fullName>
    </recommendedName>
</protein>
<keyword evidence="1" id="KW-1133">Transmembrane helix</keyword>
<dbReference type="RefSeq" id="WP_106152151.1">
    <property type="nucleotide sequence ID" value="NZ_PVTS01000003.1"/>
</dbReference>
<dbReference type="Proteomes" id="UP000252733">
    <property type="component" value="Unassembled WGS sequence"/>
</dbReference>
<feature type="transmembrane region" description="Helical" evidence="1">
    <location>
        <begin position="97"/>
        <end position="115"/>
    </location>
</feature>
<keyword evidence="1" id="KW-0812">Transmembrane</keyword>
<organism evidence="2 3">
    <name type="scientific">Marinilabilia salmonicolor</name>
    <dbReference type="NCBI Taxonomy" id="989"/>
    <lineage>
        <taxon>Bacteria</taxon>
        <taxon>Pseudomonadati</taxon>
        <taxon>Bacteroidota</taxon>
        <taxon>Bacteroidia</taxon>
        <taxon>Marinilabiliales</taxon>
        <taxon>Marinilabiliaceae</taxon>
        <taxon>Marinilabilia</taxon>
    </lineage>
</organism>
<name>A0A2T0XRA4_9BACT</name>
<dbReference type="STRING" id="1168289.GCA_000259075_00397"/>
<accession>A0A2T0XRA4</accession>
<feature type="transmembrane region" description="Helical" evidence="1">
    <location>
        <begin position="14"/>
        <end position="32"/>
    </location>
</feature>
<evidence type="ECO:0008006" key="4">
    <source>
        <dbReference type="Google" id="ProtNLM"/>
    </source>
</evidence>
<dbReference type="OrthoDB" id="1121434at2"/>
<dbReference type="EMBL" id="QPIZ01000016">
    <property type="protein sequence ID" value="RCW31980.1"/>
    <property type="molecule type" value="Genomic_DNA"/>
</dbReference>
<gene>
    <name evidence="2" type="ORF">DFO77_11647</name>
</gene>
<evidence type="ECO:0000313" key="3">
    <source>
        <dbReference type="Proteomes" id="UP000252733"/>
    </source>
</evidence>